<gene>
    <name evidence="1" type="ORF">M6B38_138740</name>
</gene>
<name>A0AAX6FFG3_IRIPA</name>
<dbReference type="Proteomes" id="UP001140949">
    <property type="component" value="Unassembled WGS sequence"/>
</dbReference>
<protein>
    <submittedName>
        <fullName evidence="1">NADH dehydrogenase subunit 5 (Chloroplast)</fullName>
    </submittedName>
</protein>
<evidence type="ECO:0000313" key="2">
    <source>
        <dbReference type="Proteomes" id="UP001140949"/>
    </source>
</evidence>
<dbReference type="AlphaFoldDB" id="A0AAX6FFG3"/>
<comment type="caution">
    <text evidence="1">The sequence shown here is derived from an EMBL/GenBank/DDBJ whole genome shotgun (WGS) entry which is preliminary data.</text>
</comment>
<keyword evidence="2" id="KW-1185">Reference proteome</keyword>
<reference evidence="1" key="2">
    <citation type="submission" date="2023-04" db="EMBL/GenBank/DDBJ databases">
        <authorList>
            <person name="Bruccoleri R.E."/>
            <person name="Oakeley E.J."/>
            <person name="Faust A.-M."/>
            <person name="Dessus-Babus S."/>
            <person name="Altorfer M."/>
            <person name="Burckhardt D."/>
            <person name="Oertli M."/>
            <person name="Naumann U."/>
            <person name="Petersen F."/>
            <person name="Wong J."/>
        </authorList>
    </citation>
    <scope>NUCLEOTIDE SEQUENCE</scope>
    <source>
        <strain evidence="1">GSM-AAB239-AS_SAM_17_03QT</strain>
        <tissue evidence="1">Leaf</tissue>
    </source>
</reference>
<proteinExistence type="predicted"/>
<organism evidence="1 2">
    <name type="scientific">Iris pallida</name>
    <name type="common">Sweet iris</name>
    <dbReference type="NCBI Taxonomy" id="29817"/>
    <lineage>
        <taxon>Eukaryota</taxon>
        <taxon>Viridiplantae</taxon>
        <taxon>Streptophyta</taxon>
        <taxon>Embryophyta</taxon>
        <taxon>Tracheophyta</taxon>
        <taxon>Spermatophyta</taxon>
        <taxon>Magnoliopsida</taxon>
        <taxon>Liliopsida</taxon>
        <taxon>Asparagales</taxon>
        <taxon>Iridaceae</taxon>
        <taxon>Iridoideae</taxon>
        <taxon>Irideae</taxon>
        <taxon>Iris</taxon>
    </lineage>
</organism>
<reference evidence="1" key="1">
    <citation type="journal article" date="2023" name="GigaByte">
        <title>Genome assembly of the bearded iris, Iris pallida Lam.</title>
        <authorList>
            <person name="Bruccoleri R.E."/>
            <person name="Oakeley E.J."/>
            <person name="Faust A.M.E."/>
            <person name="Altorfer M."/>
            <person name="Dessus-Babus S."/>
            <person name="Burckhardt D."/>
            <person name="Oertli M."/>
            <person name="Naumann U."/>
            <person name="Petersen F."/>
            <person name="Wong J."/>
        </authorList>
    </citation>
    <scope>NUCLEOTIDE SEQUENCE</scope>
    <source>
        <strain evidence="1">GSM-AAB239-AS_SAM_17_03QT</strain>
    </source>
</reference>
<sequence>MLFIFCKFKLEKEKPRSCRFWHLCLYFSFKVCTMRYYHCDFVGACFISPTYPHTSFVFVCSLRSTMDIA</sequence>
<accession>A0AAX6FFG3</accession>
<dbReference type="EMBL" id="JANAVB010029506">
    <property type="protein sequence ID" value="KAJ6814908.1"/>
    <property type="molecule type" value="Genomic_DNA"/>
</dbReference>
<evidence type="ECO:0000313" key="1">
    <source>
        <dbReference type="EMBL" id="KAJ6814908.1"/>
    </source>
</evidence>